<sequence length="52" mass="6088">MNKILKDHRYIEVFYQKNIKKLQELYLSEDLSYQILGNSVAGSAITIWKNGI</sequence>
<proteinExistence type="predicted"/>
<reference evidence="1 2" key="1">
    <citation type="journal article" date="2015" name="Infect. Genet. Evol.">
        <title>Genomic sequences of six botulinum neurotoxin-producing strains representing three clostridial species illustrate the mobility and diversity of botulinum neurotoxin genes.</title>
        <authorList>
            <person name="Smith T.J."/>
            <person name="Hill K.K."/>
            <person name="Xie G."/>
            <person name="Foley B.T."/>
            <person name="Williamson C.H."/>
            <person name="Foster J.T."/>
            <person name="Johnson S.L."/>
            <person name="Chertkov O."/>
            <person name="Teshima H."/>
            <person name="Gibbons H.S."/>
            <person name="Johnsky L.A."/>
            <person name="Karavis M.A."/>
            <person name="Smith L.A."/>
        </authorList>
    </citation>
    <scope>NUCLEOTIDE SEQUENCE [LARGE SCALE GENOMIC DNA]</scope>
    <source>
        <strain evidence="1 2">CDC 2741</strain>
    </source>
</reference>
<dbReference type="EMBL" id="AYSO01000012">
    <property type="protein sequence ID" value="KIE48145.1"/>
    <property type="molecule type" value="Genomic_DNA"/>
</dbReference>
<dbReference type="AlphaFoldDB" id="A0A0C1ULM2"/>
<organism evidence="1 2">
    <name type="scientific">Clostridium argentinense CDC 2741</name>
    <dbReference type="NCBI Taxonomy" id="1418104"/>
    <lineage>
        <taxon>Bacteria</taxon>
        <taxon>Bacillati</taxon>
        <taxon>Bacillota</taxon>
        <taxon>Clostridia</taxon>
        <taxon>Eubacteriales</taxon>
        <taxon>Clostridiaceae</taxon>
        <taxon>Clostridium</taxon>
    </lineage>
</organism>
<keyword evidence="2" id="KW-1185">Reference proteome</keyword>
<comment type="caution">
    <text evidence="1">The sequence shown here is derived from an EMBL/GenBank/DDBJ whole genome shotgun (WGS) entry which is preliminary data.</text>
</comment>
<name>A0A0C1ULM2_9CLOT</name>
<evidence type="ECO:0000313" key="2">
    <source>
        <dbReference type="Proteomes" id="UP000031366"/>
    </source>
</evidence>
<dbReference type="RefSeq" id="WP_160289175.1">
    <property type="nucleotide sequence ID" value="NZ_AYSO01000012.1"/>
</dbReference>
<protein>
    <submittedName>
        <fullName evidence="1">Uncharacterized protein</fullName>
    </submittedName>
</protein>
<evidence type="ECO:0000313" key="1">
    <source>
        <dbReference type="EMBL" id="KIE48145.1"/>
    </source>
</evidence>
<accession>A0A0C1ULM2</accession>
<dbReference type="Proteomes" id="UP000031366">
    <property type="component" value="Unassembled WGS sequence"/>
</dbReference>
<gene>
    <name evidence="1" type="ORF">U732_3961</name>
</gene>